<comment type="caution">
    <text evidence="1">The sequence shown here is derived from an EMBL/GenBank/DDBJ whole genome shotgun (WGS) entry which is preliminary data.</text>
</comment>
<evidence type="ECO:0000313" key="2">
    <source>
        <dbReference type="Proteomes" id="UP000789525"/>
    </source>
</evidence>
<name>A0ACA9R0J6_9GLOM</name>
<dbReference type="Proteomes" id="UP000789525">
    <property type="component" value="Unassembled WGS sequence"/>
</dbReference>
<reference evidence="1" key="1">
    <citation type="submission" date="2021-06" db="EMBL/GenBank/DDBJ databases">
        <authorList>
            <person name="Kallberg Y."/>
            <person name="Tangrot J."/>
            <person name="Rosling A."/>
        </authorList>
    </citation>
    <scope>NUCLEOTIDE SEQUENCE</scope>
    <source>
        <strain evidence="1">CL356</strain>
    </source>
</reference>
<evidence type="ECO:0000313" key="1">
    <source>
        <dbReference type="EMBL" id="CAG8771496.1"/>
    </source>
</evidence>
<accession>A0ACA9R0J6</accession>
<organism evidence="1 2">
    <name type="scientific">Acaulospora colombiana</name>
    <dbReference type="NCBI Taxonomy" id="27376"/>
    <lineage>
        <taxon>Eukaryota</taxon>
        <taxon>Fungi</taxon>
        <taxon>Fungi incertae sedis</taxon>
        <taxon>Mucoromycota</taxon>
        <taxon>Glomeromycotina</taxon>
        <taxon>Glomeromycetes</taxon>
        <taxon>Diversisporales</taxon>
        <taxon>Acaulosporaceae</taxon>
        <taxon>Acaulospora</taxon>
    </lineage>
</organism>
<feature type="non-terminal residue" evidence="1">
    <location>
        <position position="78"/>
    </location>
</feature>
<keyword evidence="2" id="KW-1185">Reference proteome</keyword>
<feature type="non-terminal residue" evidence="1">
    <location>
        <position position="1"/>
    </location>
</feature>
<protein>
    <submittedName>
        <fullName evidence="1">11818_t:CDS:1</fullName>
    </submittedName>
</protein>
<proteinExistence type="predicted"/>
<dbReference type="EMBL" id="CAJVPT010065185">
    <property type="protein sequence ID" value="CAG8771496.1"/>
    <property type="molecule type" value="Genomic_DNA"/>
</dbReference>
<sequence length="78" mass="8976">SKLVLYKDTPILEEPSIPTTFFFPLDEVPIEPEIAICLVAEFHKIYWLFLLTPQCSEGGNRSRNAQNVGRCNEYMVKD</sequence>
<gene>
    <name evidence="1" type="ORF">ACOLOM_LOCUS13827</name>
</gene>